<proteinExistence type="predicted"/>
<organism evidence="1 2">
    <name type="scientific">Hymenobacter nivis</name>
    <dbReference type="NCBI Taxonomy" id="1850093"/>
    <lineage>
        <taxon>Bacteria</taxon>
        <taxon>Pseudomonadati</taxon>
        <taxon>Bacteroidota</taxon>
        <taxon>Cytophagia</taxon>
        <taxon>Cytophagales</taxon>
        <taxon>Hymenobacteraceae</taxon>
        <taxon>Hymenobacter</taxon>
    </lineage>
</organism>
<dbReference type="RefSeq" id="WP_140469752.1">
    <property type="nucleotide sequence ID" value="NZ_RCYZ01000018.1"/>
</dbReference>
<accession>A0A502G7N9</accession>
<reference evidence="1 2" key="1">
    <citation type="journal article" date="2019" name="Environ. Microbiol.">
        <title>Species interactions and distinct microbial communities in high Arctic permafrost affected cryosols are associated with the CH4 and CO2 gas fluxes.</title>
        <authorList>
            <person name="Altshuler I."/>
            <person name="Hamel J."/>
            <person name="Turney S."/>
            <person name="Magnuson E."/>
            <person name="Levesque R."/>
            <person name="Greer C."/>
            <person name="Whyte L.G."/>
        </authorList>
    </citation>
    <scope>NUCLEOTIDE SEQUENCE [LARGE SCALE GENOMIC DNA]</scope>
    <source>
        <strain evidence="1 2">S9.2P</strain>
    </source>
</reference>
<comment type="caution">
    <text evidence="1">The sequence shown here is derived from an EMBL/GenBank/DDBJ whole genome shotgun (WGS) entry which is preliminary data.</text>
</comment>
<protein>
    <submittedName>
        <fullName evidence="1">Uncharacterized protein</fullName>
    </submittedName>
</protein>
<keyword evidence="2" id="KW-1185">Reference proteome</keyword>
<dbReference type="Pfam" id="PF20541">
    <property type="entry name" value="DUF6756"/>
    <property type="match status" value="1"/>
</dbReference>
<dbReference type="InterPro" id="IPR046644">
    <property type="entry name" value="DUF6756"/>
</dbReference>
<dbReference type="EMBL" id="RCYZ01000018">
    <property type="protein sequence ID" value="TPG58015.1"/>
    <property type="molecule type" value="Genomic_DNA"/>
</dbReference>
<sequence length="163" mass="18890">MWSDLRAEIDQARQRLQLSAQDFAPLPFTTNWAQLEENLYQVFCRLDHPTARPLWLWERFRPGAVGLVCDDDPHTRLASLVDPGEVVWLVLNETVNMGDKFWFYQGTPRAIGRVLAECYYLDEVYLVSKKYAWLLCLNHHDVLFGIGSPMQERLLACGAQFIT</sequence>
<dbReference type="AlphaFoldDB" id="A0A502G7N9"/>
<dbReference type="OrthoDB" id="9181133at2"/>
<evidence type="ECO:0000313" key="2">
    <source>
        <dbReference type="Proteomes" id="UP000317646"/>
    </source>
</evidence>
<name>A0A502G7N9_9BACT</name>
<evidence type="ECO:0000313" key="1">
    <source>
        <dbReference type="EMBL" id="TPG58015.1"/>
    </source>
</evidence>
<gene>
    <name evidence="1" type="ORF">EAH73_22745</name>
</gene>
<dbReference type="Proteomes" id="UP000317646">
    <property type="component" value="Unassembled WGS sequence"/>
</dbReference>